<dbReference type="EMBL" id="LAVV01007983">
    <property type="protein sequence ID" value="KNZ54132.1"/>
    <property type="molecule type" value="Genomic_DNA"/>
</dbReference>
<organism evidence="1 2">
    <name type="scientific">Puccinia sorghi</name>
    <dbReference type="NCBI Taxonomy" id="27349"/>
    <lineage>
        <taxon>Eukaryota</taxon>
        <taxon>Fungi</taxon>
        <taxon>Dikarya</taxon>
        <taxon>Basidiomycota</taxon>
        <taxon>Pucciniomycotina</taxon>
        <taxon>Pucciniomycetes</taxon>
        <taxon>Pucciniales</taxon>
        <taxon>Pucciniaceae</taxon>
        <taxon>Puccinia</taxon>
    </lineage>
</organism>
<evidence type="ECO:0000313" key="2">
    <source>
        <dbReference type="Proteomes" id="UP000037035"/>
    </source>
</evidence>
<dbReference type="Proteomes" id="UP000037035">
    <property type="component" value="Unassembled WGS sequence"/>
</dbReference>
<gene>
    <name evidence="1" type="ORF">VP01_3032g2</name>
</gene>
<name>A0A0L6V0T6_9BASI</name>
<dbReference type="PANTHER" id="PTHR34863:SF1">
    <property type="entry name" value="OTU DOMAIN-CONTAINING PROTEIN"/>
    <property type="match status" value="1"/>
</dbReference>
<sequence>MGEDPRLELRGVEHQLAEQGVAEHINIIDNYNFYSEPFETDLDSWNVTVAPDDLIGNYCVKETMVQLTIHAPSITNLLDFNDWVYFFFEILVTQSNLSLIMADYPRSFIHGSQIIMASLLVEVMKMTGIKKIQLNVFGQNCGLDHIYHNFGHESKDNGIHKCFEDIEQEEIMKIKVYSRLVHALKSTSTKHLELRGGPWAGARVRGNMSQTFHGPFSVTLPAPALSRKAASSEPVVSAYIFSSVLFYFPSKLYLP</sequence>
<protein>
    <submittedName>
        <fullName evidence="1">Uncharacterized protein</fullName>
    </submittedName>
</protein>
<dbReference type="STRING" id="27349.A0A0L6V0T6"/>
<evidence type="ECO:0000313" key="1">
    <source>
        <dbReference type="EMBL" id="KNZ54132.1"/>
    </source>
</evidence>
<proteinExistence type="predicted"/>
<dbReference type="AlphaFoldDB" id="A0A0L6V0T6"/>
<dbReference type="VEuPathDB" id="FungiDB:VP01_3032g2"/>
<keyword evidence="2" id="KW-1185">Reference proteome</keyword>
<accession>A0A0L6V0T6</accession>
<reference evidence="1 2" key="1">
    <citation type="submission" date="2015-08" db="EMBL/GenBank/DDBJ databases">
        <title>Next Generation Sequencing and Analysis of the Genome of Puccinia sorghi L Schw, the Causal Agent of Maize Common Rust.</title>
        <authorList>
            <person name="Rochi L."/>
            <person name="Burguener G."/>
            <person name="Darino M."/>
            <person name="Turjanski A."/>
            <person name="Kreff E."/>
            <person name="Dieguez M.J."/>
            <person name="Sacco F."/>
        </authorList>
    </citation>
    <scope>NUCLEOTIDE SEQUENCE [LARGE SCALE GENOMIC DNA]</scope>
    <source>
        <strain evidence="1 2">RO10H11247</strain>
    </source>
</reference>
<comment type="caution">
    <text evidence="1">The sequence shown here is derived from an EMBL/GenBank/DDBJ whole genome shotgun (WGS) entry which is preliminary data.</text>
</comment>
<dbReference type="PANTHER" id="PTHR34863">
    <property type="entry name" value="EXPRESSED PROTEIN"/>
    <property type="match status" value="1"/>
</dbReference>
<dbReference type="OrthoDB" id="3365410at2759"/>